<evidence type="ECO:0000313" key="2">
    <source>
        <dbReference type="Proteomes" id="UP001055879"/>
    </source>
</evidence>
<name>A0ACB9DLP6_ARCLA</name>
<comment type="caution">
    <text evidence="1">The sequence shown here is derived from an EMBL/GenBank/DDBJ whole genome shotgun (WGS) entry which is preliminary data.</text>
</comment>
<organism evidence="1 2">
    <name type="scientific">Arctium lappa</name>
    <name type="common">Greater burdock</name>
    <name type="synonym">Lappa major</name>
    <dbReference type="NCBI Taxonomy" id="4217"/>
    <lineage>
        <taxon>Eukaryota</taxon>
        <taxon>Viridiplantae</taxon>
        <taxon>Streptophyta</taxon>
        <taxon>Embryophyta</taxon>
        <taxon>Tracheophyta</taxon>
        <taxon>Spermatophyta</taxon>
        <taxon>Magnoliopsida</taxon>
        <taxon>eudicotyledons</taxon>
        <taxon>Gunneridae</taxon>
        <taxon>Pentapetalae</taxon>
        <taxon>asterids</taxon>
        <taxon>campanulids</taxon>
        <taxon>Asterales</taxon>
        <taxon>Asteraceae</taxon>
        <taxon>Carduoideae</taxon>
        <taxon>Cardueae</taxon>
        <taxon>Arctiinae</taxon>
        <taxon>Arctium</taxon>
    </lineage>
</organism>
<proteinExistence type="predicted"/>
<keyword evidence="2" id="KW-1185">Reference proteome</keyword>
<reference evidence="2" key="1">
    <citation type="journal article" date="2022" name="Mol. Ecol. Resour.">
        <title>The genomes of chicory, endive, great burdock and yacon provide insights into Asteraceae palaeo-polyploidization history and plant inulin production.</title>
        <authorList>
            <person name="Fan W."/>
            <person name="Wang S."/>
            <person name="Wang H."/>
            <person name="Wang A."/>
            <person name="Jiang F."/>
            <person name="Liu H."/>
            <person name="Zhao H."/>
            <person name="Xu D."/>
            <person name="Zhang Y."/>
        </authorList>
    </citation>
    <scope>NUCLEOTIDE SEQUENCE [LARGE SCALE GENOMIC DNA]</scope>
    <source>
        <strain evidence="2">cv. Niubang</strain>
    </source>
</reference>
<gene>
    <name evidence="1" type="ORF">L6452_09609</name>
</gene>
<protein>
    <submittedName>
        <fullName evidence="1">Uncharacterized protein</fullName>
    </submittedName>
</protein>
<sequence length="144" mass="15542">MAACRRIPKTIFGNFLSRSSTGYHPSSSSFGLPSALISRRGIASKLYIAGLSFYTTEKALLDAFSQYGQVVEATVMMDKVSSRSKGFGFVTYASGEEAEKAITEMNGKPLHGRIICVELAKPRRPNGSGVPIARGPPEPPKEQQ</sequence>
<evidence type="ECO:0000313" key="1">
    <source>
        <dbReference type="EMBL" id="KAI3747161.1"/>
    </source>
</evidence>
<reference evidence="1 2" key="2">
    <citation type="journal article" date="2022" name="Mol. Ecol. Resour.">
        <title>The genomes of chicory, endive, great burdock and yacon provide insights into Asteraceae paleo-polyploidization history and plant inulin production.</title>
        <authorList>
            <person name="Fan W."/>
            <person name="Wang S."/>
            <person name="Wang H."/>
            <person name="Wang A."/>
            <person name="Jiang F."/>
            <person name="Liu H."/>
            <person name="Zhao H."/>
            <person name="Xu D."/>
            <person name="Zhang Y."/>
        </authorList>
    </citation>
    <scope>NUCLEOTIDE SEQUENCE [LARGE SCALE GENOMIC DNA]</scope>
    <source>
        <strain evidence="2">cv. Niubang</strain>
    </source>
</reference>
<dbReference type="Proteomes" id="UP001055879">
    <property type="component" value="Linkage Group LG03"/>
</dbReference>
<dbReference type="EMBL" id="CM042049">
    <property type="protein sequence ID" value="KAI3747161.1"/>
    <property type="molecule type" value="Genomic_DNA"/>
</dbReference>
<accession>A0ACB9DLP6</accession>